<dbReference type="InterPro" id="IPR036625">
    <property type="entry name" value="E3-bd_dom_sf"/>
</dbReference>
<dbReference type="AlphaFoldDB" id="A0A7Y2H1C2"/>
<feature type="region of interest" description="Disordered" evidence="7">
    <location>
        <begin position="179"/>
        <end position="209"/>
    </location>
</feature>
<feature type="compositionally biased region" description="Pro residues" evidence="7">
    <location>
        <begin position="88"/>
        <end position="108"/>
    </location>
</feature>
<dbReference type="InterPro" id="IPR000089">
    <property type="entry name" value="Biotin_lipoyl"/>
</dbReference>
<evidence type="ECO:0000256" key="6">
    <source>
        <dbReference type="RuleBase" id="RU003423"/>
    </source>
</evidence>
<evidence type="ECO:0000256" key="4">
    <source>
        <dbReference type="ARBA" id="ARBA00022823"/>
    </source>
</evidence>
<dbReference type="InterPro" id="IPR011053">
    <property type="entry name" value="Single_hybrid_motif"/>
</dbReference>
<dbReference type="Pfam" id="PF02817">
    <property type="entry name" value="E3_binding"/>
    <property type="match status" value="1"/>
</dbReference>
<feature type="compositionally biased region" description="Low complexity" evidence="7">
    <location>
        <begin position="75"/>
        <end position="87"/>
    </location>
</feature>
<sequence length="300" mass="31039">MPQMGESIAEGTITKWLKKVGDTIERDEPLFEISTDKVDAEIPAPSAGVLLEIKVPEGETVEVNSVVGMIGAEGESAGSAAPAAAAPEPEPAPAPTPEPAPAPTPAPAPAAAAPASPAPAAPSGGVSKPYNDYSPEEMRKVRSSPVVRKIAAEHNVDLSVVPGTGVSGRVTKQDIVQHVSGGGAGAPASKPAPAGAPAPAPAARPSQDGGLFIPDLRIPAYGAGERVEVEPMSIMRKKIAEHMVYSQSVSAHVCSFFEIDFETVVAQRKSQKQEFADRGANLTYMPYILRAVVEGLKTYP</sequence>
<dbReference type="InterPro" id="IPR001078">
    <property type="entry name" value="2-oxoacid_DH_actylTfrase"/>
</dbReference>
<feature type="domain" description="Peripheral subunit-binding (PSBD)" evidence="9">
    <location>
        <begin position="142"/>
        <end position="179"/>
    </location>
</feature>
<feature type="non-terminal residue" evidence="10">
    <location>
        <position position="300"/>
    </location>
</feature>
<evidence type="ECO:0000259" key="8">
    <source>
        <dbReference type="PROSITE" id="PS50968"/>
    </source>
</evidence>
<dbReference type="InterPro" id="IPR050743">
    <property type="entry name" value="2-oxoacid_DH_E2_comp"/>
</dbReference>
<reference evidence="10 11" key="1">
    <citation type="submission" date="2020-03" db="EMBL/GenBank/DDBJ databases">
        <title>Metabolic flexibility allows generalist bacteria to become dominant in a frequently disturbed ecosystem.</title>
        <authorList>
            <person name="Chen Y.-J."/>
            <person name="Leung P.M."/>
            <person name="Bay S.K."/>
            <person name="Hugenholtz P."/>
            <person name="Kessler A.J."/>
            <person name="Shelley G."/>
            <person name="Waite D.W."/>
            <person name="Cook P.L."/>
            <person name="Greening C."/>
        </authorList>
    </citation>
    <scope>NUCLEOTIDE SEQUENCE [LARGE SCALE GENOMIC DNA]</scope>
    <source>
        <strain evidence="10">SS_bin_28</strain>
    </source>
</reference>
<comment type="similarity">
    <text evidence="2 6">Belongs to the 2-oxoacid dehydrogenase family.</text>
</comment>
<dbReference type="Pfam" id="PF00198">
    <property type="entry name" value="2-oxoacid_dh"/>
    <property type="match status" value="1"/>
</dbReference>
<organism evidence="10 11">
    <name type="scientific">Eiseniibacteriota bacterium</name>
    <dbReference type="NCBI Taxonomy" id="2212470"/>
    <lineage>
        <taxon>Bacteria</taxon>
        <taxon>Candidatus Eiseniibacteriota</taxon>
    </lineage>
</organism>
<proteinExistence type="inferred from homology"/>
<evidence type="ECO:0000256" key="1">
    <source>
        <dbReference type="ARBA" id="ARBA00001938"/>
    </source>
</evidence>
<dbReference type="GO" id="GO:0016407">
    <property type="term" value="F:acetyltransferase activity"/>
    <property type="evidence" value="ECO:0007669"/>
    <property type="project" value="TreeGrafter"/>
</dbReference>
<evidence type="ECO:0000256" key="5">
    <source>
        <dbReference type="ARBA" id="ARBA00023315"/>
    </source>
</evidence>
<dbReference type="PANTHER" id="PTHR43178:SF5">
    <property type="entry name" value="LIPOAMIDE ACYLTRANSFERASE COMPONENT OF BRANCHED-CHAIN ALPHA-KETO ACID DEHYDROGENASE COMPLEX, MITOCHONDRIAL"/>
    <property type="match status" value="1"/>
</dbReference>
<evidence type="ECO:0000313" key="10">
    <source>
        <dbReference type="EMBL" id="NNF05855.1"/>
    </source>
</evidence>
<dbReference type="PANTHER" id="PTHR43178">
    <property type="entry name" value="DIHYDROLIPOAMIDE ACETYLTRANSFERASE COMPONENT OF PYRUVATE DEHYDROGENASE COMPLEX"/>
    <property type="match status" value="1"/>
</dbReference>
<dbReference type="SUPFAM" id="SSF47005">
    <property type="entry name" value="Peripheral subunit-binding domain of 2-oxo acid dehydrogenase complex"/>
    <property type="match status" value="1"/>
</dbReference>
<protein>
    <recommendedName>
        <fullName evidence="6">Dihydrolipoamide acetyltransferase component of pyruvate dehydrogenase complex</fullName>
        <ecNumber evidence="6">2.3.1.-</ecNumber>
    </recommendedName>
</protein>
<dbReference type="InterPro" id="IPR023213">
    <property type="entry name" value="CAT-like_dom_sf"/>
</dbReference>
<keyword evidence="5 6" id="KW-0012">Acyltransferase</keyword>
<dbReference type="EMBL" id="JABDJR010000142">
    <property type="protein sequence ID" value="NNF05855.1"/>
    <property type="molecule type" value="Genomic_DNA"/>
</dbReference>
<dbReference type="PROSITE" id="PS51826">
    <property type="entry name" value="PSBD"/>
    <property type="match status" value="1"/>
</dbReference>
<dbReference type="PROSITE" id="PS50968">
    <property type="entry name" value="BIOTINYL_LIPOYL"/>
    <property type="match status" value="1"/>
</dbReference>
<feature type="region of interest" description="Disordered" evidence="7">
    <location>
        <begin position="75"/>
        <end position="141"/>
    </location>
</feature>
<evidence type="ECO:0000256" key="7">
    <source>
        <dbReference type="SAM" id="MobiDB-lite"/>
    </source>
</evidence>
<dbReference type="InterPro" id="IPR003016">
    <property type="entry name" value="2-oxoA_DH_lipoyl-BS"/>
</dbReference>
<dbReference type="SUPFAM" id="SSF52777">
    <property type="entry name" value="CoA-dependent acyltransferases"/>
    <property type="match status" value="1"/>
</dbReference>
<evidence type="ECO:0000313" key="11">
    <source>
        <dbReference type="Proteomes" id="UP000547674"/>
    </source>
</evidence>
<name>A0A7Y2H1C2_UNCEI</name>
<dbReference type="SUPFAM" id="SSF51230">
    <property type="entry name" value="Single hybrid motif"/>
    <property type="match status" value="1"/>
</dbReference>
<dbReference type="GO" id="GO:0031405">
    <property type="term" value="F:lipoic acid binding"/>
    <property type="evidence" value="ECO:0007669"/>
    <property type="project" value="TreeGrafter"/>
</dbReference>
<comment type="caution">
    <text evidence="10">The sequence shown here is derived from an EMBL/GenBank/DDBJ whole genome shotgun (WGS) entry which is preliminary data.</text>
</comment>
<evidence type="ECO:0000256" key="2">
    <source>
        <dbReference type="ARBA" id="ARBA00007317"/>
    </source>
</evidence>
<feature type="domain" description="Lipoyl-binding" evidence="8">
    <location>
        <begin position="1"/>
        <end position="71"/>
    </location>
</feature>
<gene>
    <name evidence="10" type="ORF">HKN21_03780</name>
</gene>
<dbReference type="CDD" id="cd06849">
    <property type="entry name" value="lipoyl_domain"/>
    <property type="match status" value="1"/>
</dbReference>
<dbReference type="Gene3D" id="4.10.320.10">
    <property type="entry name" value="E3-binding domain"/>
    <property type="match status" value="1"/>
</dbReference>
<dbReference type="GO" id="GO:0005737">
    <property type="term" value="C:cytoplasm"/>
    <property type="evidence" value="ECO:0007669"/>
    <property type="project" value="TreeGrafter"/>
</dbReference>
<dbReference type="PROSITE" id="PS00189">
    <property type="entry name" value="LIPOYL"/>
    <property type="match status" value="1"/>
</dbReference>
<keyword evidence="4 6" id="KW-0450">Lipoyl</keyword>
<dbReference type="Proteomes" id="UP000547674">
    <property type="component" value="Unassembled WGS sequence"/>
</dbReference>
<dbReference type="Pfam" id="PF00364">
    <property type="entry name" value="Biotin_lipoyl"/>
    <property type="match status" value="1"/>
</dbReference>
<dbReference type="InterPro" id="IPR004167">
    <property type="entry name" value="PSBD"/>
</dbReference>
<keyword evidence="3 6" id="KW-0808">Transferase</keyword>
<evidence type="ECO:0000256" key="3">
    <source>
        <dbReference type="ARBA" id="ARBA00022679"/>
    </source>
</evidence>
<accession>A0A7Y2H1C2</accession>
<evidence type="ECO:0000259" key="9">
    <source>
        <dbReference type="PROSITE" id="PS51826"/>
    </source>
</evidence>
<dbReference type="Gene3D" id="2.40.50.100">
    <property type="match status" value="1"/>
</dbReference>
<comment type="cofactor">
    <cofactor evidence="1 6">
        <name>(R)-lipoate</name>
        <dbReference type="ChEBI" id="CHEBI:83088"/>
    </cofactor>
</comment>
<dbReference type="EC" id="2.3.1.-" evidence="6"/>
<dbReference type="Gene3D" id="3.30.559.10">
    <property type="entry name" value="Chloramphenicol acetyltransferase-like domain"/>
    <property type="match status" value="1"/>
</dbReference>